<dbReference type="InterPro" id="IPR050275">
    <property type="entry name" value="PGM_Phosphatase"/>
</dbReference>
<feature type="active site" description="Tele-phosphohistidine intermediate" evidence="1">
    <location>
        <position position="9"/>
    </location>
</feature>
<dbReference type="Gene3D" id="3.40.50.1240">
    <property type="entry name" value="Phosphoglycerate mutase-like"/>
    <property type="match status" value="1"/>
</dbReference>
<dbReference type="EMBL" id="RJJQ01000002">
    <property type="protein sequence ID" value="RNI24861.1"/>
    <property type="molecule type" value="Genomic_DNA"/>
</dbReference>
<comment type="caution">
    <text evidence="4">The sequence shown here is derived from an EMBL/GenBank/DDBJ whole genome shotgun (WGS) entry which is preliminary data.</text>
</comment>
<dbReference type="GO" id="GO:0016791">
    <property type="term" value="F:phosphatase activity"/>
    <property type="evidence" value="ECO:0007669"/>
    <property type="project" value="TreeGrafter"/>
</dbReference>
<dbReference type="Pfam" id="PF00300">
    <property type="entry name" value="His_Phos_1"/>
    <property type="match status" value="1"/>
</dbReference>
<feature type="compositionally biased region" description="Low complexity" evidence="3">
    <location>
        <begin position="225"/>
        <end position="243"/>
    </location>
</feature>
<organism evidence="4 5">
    <name type="scientific">Flexivirga caeni</name>
    <dbReference type="NCBI Taxonomy" id="2294115"/>
    <lineage>
        <taxon>Bacteria</taxon>
        <taxon>Bacillati</taxon>
        <taxon>Actinomycetota</taxon>
        <taxon>Actinomycetes</taxon>
        <taxon>Micrococcales</taxon>
        <taxon>Dermacoccaceae</taxon>
        <taxon>Flexivirga</taxon>
    </lineage>
</organism>
<proteinExistence type="predicted"/>
<accession>A0A3M9MH51</accession>
<protein>
    <submittedName>
        <fullName evidence="4">MSMEG_4193 family putative phosphomutase</fullName>
    </submittedName>
</protein>
<evidence type="ECO:0000313" key="4">
    <source>
        <dbReference type="EMBL" id="RNI24861.1"/>
    </source>
</evidence>
<dbReference type="NCBIfam" id="TIGR03848">
    <property type="entry name" value="MSMEG_4193"/>
    <property type="match status" value="1"/>
</dbReference>
<dbReference type="OrthoDB" id="4120859at2"/>
<dbReference type="SMART" id="SM00855">
    <property type="entry name" value="PGAM"/>
    <property type="match status" value="1"/>
</dbReference>
<dbReference type="InterPro" id="IPR029033">
    <property type="entry name" value="His_PPase_superfam"/>
</dbReference>
<feature type="binding site" evidence="2">
    <location>
        <position position="59"/>
    </location>
    <ligand>
        <name>substrate</name>
    </ligand>
</feature>
<feature type="binding site" evidence="2">
    <location>
        <begin position="8"/>
        <end position="15"/>
    </location>
    <ligand>
        <name>substrate</name>
    </ligand>
</feature>
<feature type="binding site" evidence="2">
    <location>
        <begin position="84"/>
        <end position="87"/>
    </location>
    <ligand>
        <name>substrate</name>
    </ligand>
</feature>
<evidence type="ECO:0000256" key="1">
    <source>
        <dbReference type="PIRSR" id="PIRSR613078-1"/>
    </source>
</evidence>
<name>A0A3M9MH51_9MICO</name>
<dbReference type="AlphaFoldDB" id="A0A3M9MH51"/>
<feature type="active site" description="Proton donor/acceptor" evidence="1">
    <location>
        <position position="84"/>
    </location>
</feature>
<evidence type="ECO:0000256" key="2">
    <source>
        <dbReference type="PIRSR" id="PIRSR613078-2"/>
    </source>
</evidence>
<evidence type="ECO:0000313" key="5">
    <source>
        <dbReference type="Proteomes" id="UP000271678"/>
    </source>
</evidence>
<dbReference type="GO" id="GO:0005737">
    <property type="term" value="C:cytoplasm"/>
    <property type="evidence" value="ECO:0007669"/>
    <property type="project" value="TreeGrafter"/>
</dbReference>
<dbReference type="Proteomes" id="UP000271678">
    <property type="component" value="Unassembled WGS sequence"/>
</dbReference>
<dbReference type="SUPFAM" id="SSF53254">
    <property type="entry name" value="Phosphoglycerate mutase-like"/>
    <property type="match status" value="1"/>
</dbReference>
<dbReference type="RefSeq" id="WP_123270150.1">
    <property type="nucleotide sequence ID" value="NZ_RJJQ01000002.1"/>
</dbReference>
<dbReference type="CDD" id="cd07067">
    <property type="entry name" value="HP_PGM_like"/>
    <property type="match status" value="1"/>
</dbReference>
<gene>
    <name evidence="4" type="ORF">EFY87_04015</name>
</gene>
<dbReference type="PANTHER" id="PTHR48100:SF2">
    <property type="entry name" value="CONSERVED PROTEIN"/>
    <property type="match status" value="1"/>
</dbReference>
<reference evidence="4 5" key="1">
    <citation type="submission" date="2018-11" db="EMBL/GenBank/DDBJ databases">
        <title>Draft genome of Simplicispira Flexivirga sp. BO-16.</title>
        <authorList>
            <person name="Im W.T."/>
        </authorList>
    </citation>
    <scope>NUCLEOTIDE SEQUENCE [LARGE SCALE GENOMIC DNA]</scope>
    <source>
        <strain evidence="4 5">BO-16</strain>
    </source>
</reference>
<evidence type="ECO:0000256" key="3">
    <source>
        <dbReference type="SAM" id="MobiDB-lite"/>
    </source>
</evidence>
<dbReference type="PANTHER" id="PTHR48100">
    <property type="entry name" value="BROAD-SPECIFICITY PHOSPHATASE YOR283W-RELATED"/>
    <property type="match status" value="1"/>
</dbReference>
<dbReference type="InterPro" id="IPR013078">
    <property type="entry name" value="His_Pase_superF_clade-1"/>
</dbReference>
<dbReference type="InterPro" id="IPR022492">
    <property type="entry name" value="Phosphomutase_MSMEG4193_put"/>
</dbReference>
<keyword evidence="5" id="KW-1185">Reference proteome</keyword>
<feature type="region of interest" description="Disordered" evidence="3">
    <location>
        <begin position="213"/>
        <end position="243"/>
    </location>
</feature>
<sequence>MATVLLLRHGRTTSNASGILAGWTPGIGLDETGRVQAAEARKRLEQLPIVRIVSSPLQRCQETAAAVAEGLAGLAVDTDERLGECRYGAWTGRTLSELTTDKLWRTVQDHPSAATFPPSPDFEHESLAAMSARAVSAVRALDAEVDAAHGPNALWVAVSHGDVLKAVLADALGSHLDQFQRIVVGPASISVVRYTARRPFVLRVNDSTGELTDLVTAPEASGPSGDATPGGETGTGTDAADAD</sequence>